<reference evidence="2" key="1">
    <citation type="submission" date="2020-05" db="EMBL/GenBank/DDBJ databases">
        <authorList>
            <person name="Chiriac C."/>
            <person name="Salcher M."/>
            <person name="Ghai R."/>
            <person name="Kavagutti S V."/>
        </authorList>
    </citation>
    <scope>NUCLEOTIDE SEQUENCE</scope>
</reference>
<gene>
    <name evidence="2" type="ORF">UFOPK3608_00900</name>
</gene>
<dbReference type="GO" id="GO:0009360">
    <property type="term" value="C:DNA polymerase III complex"/>
    <property type="evidence" value="ECO:0007669"/>
    <property type="project" value="InterPro"/>
</dbReference>
<dbReference type="GO" id="GO:0003887">
    <property type="term" value="F:DNA-directed DNA polymerase activity"/>
    <property type="evidence" value="ECO:0007669"/>
    <property type="project" value="InterPro"/>
</dbReference>
<accession>A0A6J7GPZ8</accession>
<proteinExistence type="predicted"/>
<feature type="domain" description="DNA polymerase III delta subunit C-terminal" evidence="1">
    <location>
        <begin position="155"/>
        <end position="211"/>
    </location>
</feature>
<evidence type="ECO:0000313" key="2">
    <source>
        <dbReference type="EMBL" id="CAB4910431.1"/>
    </source>
</evidence>
<organism evidence="2">
    <name type="scientific">freshwater metagenome</name>
    <dbReference type="NCBI Taxonomy" id="449393"/>
    <lineage>
        <taxon>unclassified sequences</taxon>
        <taxon>metagenomes</taxon>
        <taxon>ecological metagenomes</taxon>
    </lineage>
</organism>
<evidence type="ECO:0000259" key="1">
    <source>
        <dbReference type="Pfam" id="PF09115"/>
    </source>
</evidence>
<dbReference type="SUPFAM" id="SSF52540">
    <property type="entry name" value="P-loop containing nucleoside triphosphate hydrolases"/>
    <property type="match status" value="1"/>
</dbReference>
<dbReference type="EMBL" id="CAFBMP010000077">
    <property type="protein sequence ID" value="CAB4910431.1"/>
    <property type="molecule type" value="Genomic_DNA"/>
</dbReference>
<name>A0A6J7GPZ8_9ZZZZ</name>
<dbReference type="AlphaFoldDB" id="A0A6J7GPZ8"/>
<dbReference type="InterPro" id="IPR015199">
    <property type="entry name" value="DNA_pol_III_delta_C"/>
</dbReference>
<dbReference type="InterPro" id="IPR027417">
    <property type="entry name" value="P-loop_NTPase"/>
</dbReference>
<dbReference type="Pfam" id="PF09115">
    <property type="entry name" value="DNApol3-delta_C"/>
    <property type="match status" value="1"/>
</dbReference>
<dbReference type="GO" id="GO:0003677">
    <property type="term" value="F:DNA binding"/>
    <property type="evidence" value="ECO:0007669"/>
    <property type="project" value="InterPro"/>
</dbReference>
<dbReference type="GO" id="GO:0006260">
    <property type="term" value="P:DNA replication"/>
    <property type="evidence" value="ECO:0007669"/>
    <property type="project" value="InterPro"/>
</dbReference>
<protein>
    <submittedName>
        <fullName evidence="2">Unannotated protein</fullName>
    </submittedName>
</protein>
<sequence>MLPTIRSRCRHLSLHTPSIKAVTKLLIERDLIKPELAEFAARVSQGHIGIARHLATNKETRDERLKTLKIPSMLTDISSAYKAAAVLVDAAKQRAESESEIRDDAEIEKLKQAWGATGSKLAAGGSKAIKELEKEQKGRGTRLVRDYLDRALLDLATFYRDVMLVQSGANDFLINTDLQSEITNIASTSAESKTLVKIQAILKTRINLGHNAAPLLAVEALMCELRR</sequence>